<evidence type="ECO:0000256" key="4">
    <source>
        <dbReference type="ARBA" id="ARBA00023163"/>
    </source>
</evidence>
<keyword evidence="4" id="KW-0804">Transcription</keyword>
<dbReference type="NCBIfam" id="TIGR02985">
    <property type="entry name" value="Sig70_bacteroi1"/>
    <property type="match status" value="1"/>
</dbReference>
<protein>
    <submittedName>
        <fullName evidence="7">RNA polymerase sigma-70 factor, Bacteroides expansion family 1</fullName>
    </submittedName>
</protein>
<evidence type="ECO:0000313" key="7">
    <source>
        <dbReference type="EMBL" id="SHM47981.1"/>
    </source>
</evidence>
<dbReference type="OrthoDB" id="711087at2"/>
<dbReference type="GO" id="GO:0006352">
    <property type="term" value="P:DNA-templated transcription initiation"/>
    <property type="evidence" value="ECO:0007669"/>
    <property type="project" value="InterPro"/>
</dbReference>
<dbReference type="RefSeq" id="WP_073085145.1">
    <property type="nucleotide sequence ID" value="NZ_FRBL01000008.1"/>
</dbReference>
<proteinExistence type="inferred from homology"/>
<dbReference type="PANTHER" id="PTHR43133:SF46">
    <property type="entry name" value="RNA POLYMERASE SIGMA-70 FACTOR ECF SUBFAMILY"/>
    <property type="match status" value="1"/>
</dbReference>
<evidence type="ECO:0000259" key="6">
    <source>
        <dbReference type="Pfam" id="PF08281"/>
    </source>
</evidence>
<dbReference type="STRING" id="1419482.SAMN05444266_108221"/>
<keyword evidence="3" id="KW-0731">Sigma factor</keyword>
<dbReference type="Pfam" id="PF08281">
    <property type="entry name" value="Sigma70_r4_2"/>
    <property type="match status" value="1"/>
</dbReference>
<keyword evidence="2" id="KW-0805">Transcription regulation</keyword>
<name>A0A1M7J504_9BACT</name>
<organism evidence="7 8">
    <name type="scientific">Chitinophaga jiangningensis</name>
    <dbReference type="NCBI Taxonomy" id="1419482"/>
    <lineage>
        <taxon>Bacteria</taxon>
        <taxon>Pseudomonadati</taxon>
        <taxon>Bacteroidota</taxon>
        <taxon>Chitinophagia</taxon>
        <taxon>Chitinophagales</taxon>
        <taxon>Chitinophagaceae</taxon>
        <taxon>Chitinophaga</taxon>
    </lineage>
</organism>
<dbReference type="NCBIfam" id="TIGR02937">
    <property type="entry name" value="sigma70-ECF"/>
    <property type="match status" value="1"/>
</dbReference>
<dbReference type="Gene3D" id="1.10.10.10">
    <property type="entry name" value="Winged helix-like DNA-binding domain superfamily/Winged helix DNA-binding domain"/>
    <property type="match status" value="1"/>
</dbReference>
<accession>A0A1M7J504</accession>
<dbReference type="GO" id="GO:0003677">
    <property type="term" value="F:DNA binding"/>
    <property type="evidence" value="ECO:0007669"/>
    <property type="project" value="InterPro"/>
</dbReference>
<evidence type="ECO:0000259" key="5">
    <source>
        <dbReference type="Pfam" id="PF04542"/>
    </source>
</evidence>
<evidence type="ECO:0000313" key="8">
    <source>
        <dbReference type="Proteomes" id="UP000184420"/>
    </source>
</evidence>
<dbReference type="InterPro" id="IPR014327">
    <property type="entry name" value="RNA_pol_sigma70_bacteroid"/>
</dbReference>
<comment type="similarity">
    <text evidence="1">Belongs to the sigma-70 factor family. ECF subfamily.</text>
</comment>
<sequence>MRLTLPEQSDVLLLQECRKDNTRAYDVLFNRYSGKLYYYALKYIRNEAQAEEAMMDLMFWLWDKRHQLDPDIQLAPYLFRAMKHAVIKVLTRHQTETLPLDFAHETAVEDAANRLRENELSELYHEKLNSLSQQRQKVFRLSRHDDLSHAEIAKEMNLSLFTVKNHIKASLTFFRTELKDYIDITSVIILIFIS</sequence>
<evidence type="ECO:0000256" key="2">
    <source>
        <dbReference type="ARBA" id="ARBA00023015"/>
    </source>
</evidence>
<dbReference type="Pfam" id="PF04542">
    <property type="entry name" value="Sigma70_r2"/>
    <property type="match status" value="1"/>
</dbReference>
<evidence type="ECO:0000256" key="3">
    <source>
        <dbReference type="ARBA" id="ARBA00023082"/>
    </source>
</evidence>
<dbReference type="InterPro" id="IPR013324">
    <property type="entry name" value="RNA_pol_sigma_r3/r4-like"/>
</dbReference>
<dbReference type="GO" id="GO:0016987">
    <property type="term" value="F:sigma factor activity"/>
    <property type="evidence" value="ECO:0007669"/>
    <property type="project" value="UniProtKB-KW"/>
</dbReference>
<dbReference type="InterPro" id="IPR007627">
    <property type="entry name" value="RNA_pol_sigma70_r2"/>
</dbReference>
<dbReference type="PANTHER" id="PTHR43133">
    <property type="entry name" value="RNA POLYMERASE ECF-TYPE SIGMA FACTO"/>
    <property type="match status" value="1"/>
</dbReference>
<evidence type="ECO:0000256" key="1">
    <source>
        <dbReference type="ARBA" id="ARBA00010641"/>
    </source>
</evidence>
<dbReference type="InterPro" id="IPR013325">
    <property type="entry name" value="RNA_pol_sigma_r2"/>
</dbReference>
<dbReference type="Gene3D" id="1.10.1740.10">
    <property type="match status" value="1"/>
</dbReference>
<dbReference type="InterPro" id="IPR014284">
    <property type="entry name" value="RNA_pol_sigma-70_dom"/>
</dbReference>
<gene>
    <name evidence="7" type="ORF">SAMN05444266_108221</name>
</gene>
<keyword evidence="8" id="KW-1185">Reference proteome</keyword>
<feature type="domain" description="RNA polymerase sigma-70 region 2" evidence="5">
    <location>
        <begin position="28"/>
        <end position="94"/>
    </location>
</feature>
<dbReference type="InterPro" id="IPR013249">
    <property type="entry name" value="RNA_pol_sigma70_r4_t2"/>
</dbReference>
<feature type="domain" description="RNA polymerase sigma factor 70 region 4 type 2" evidence="6">
    <location>
        <begin position="123"/>
        <end position="169"/>
    </location>
</feature>
<dbReference type="InterPro" id="IPR036388">
    <property type="entry name" value="WH-like_DNA-bd_sf"/>
</dbReference>
<reference evidence="7 8" key="1">
    <citation type="submission" date="2016-11" db="EMBL/GenBank/DDBJ databases">
        <authorList>
            <person name="Jaros S."/>
            <person name="Januszkiewicz K."/>
            <person name="Wedrychowicz H."/>
        </authorList>
    </citation>
    <scope>NUCLEOTIDE SEQUENCE [LARGE SCALE GENOMIC DNA]</scope>
    <source>
        <strain evidence="7 8">DSM 27406</strain>
    </source>
</reference>
<dbReference type="Proteomes" id="UP000184420">
    <property type="component" value="Unassembled WGS sequence"/>
</dbReference>
<dbReference type="AlphaFoldDB" id="A0A1M7J504"/>
<dbReference type="SUPFAM" id="SSF88659">
    <property type="entry name" value="Sigma3 and sigma4 domains of RNA polymerase sigma factors"/>
    <property type="match status" value="1"/>
</dbReference>
<dbReference type="SUPFAM" id="SSF88946">
    <property type="entry name" value="Sigma2 domain of RNA polymerase sigma factors"/>
    <property type="match status" value="1"/>
</dbReference>
<dbReference type="EMBL" id="FRBL01000008">
    <property type="protein sequence ID" value="SHM47981.1"/>
    <property type="molecule type" value="Genomic_DNA"/>
</dbReference>
<dbReference type="InterPro" id="IPR039425">
    <property type="entry name" value="RNA_pol_sigma-70-like"/>
</dbReference>